<accession>A0A645II64</accession>
<dbReference type="AlphaFoldDB" id="A0A645II64"/>
<proteinExistence type="predicted"/>
<feature type="transmembrane region" description="Helical" evidence="1">
    <location>
        <begin position="22"/>
        <end position="41"/>
    </location>
</feature>
<evidence type="ECO:0000313" key="2">
    <source>
        <dbReference type="EMBL" id="MPN47033.1"/>
    </source>
</evidence>
<comment type="caution">
    <text evidence="2">The sequence shown here is derived from an EMBL/GenBank/DDBJ whole genome shotgun (WGS) entry which is preliminary data.</text>
</comment>
<reference evidence="2" key="1">
    <citation type="submission" date="2019-08" db="EMBL/GenBank/DDBJ databases">
        <authorList>
            <person name="Kucharzyk K."/>
            <person name="Murdoch R.W."/>
            <person name="Higgins S."/>
            <person name="Loffler F."/>
        </authorList>
    </citation>
    <scope>NUCLEOTIDE SEQUENCE</scope>
</reference>
<organism evidence="2">
    <name type="scientific">bioreactor metagenome</name>
    <dbReference type="NCBI Taxonomy" id="1076179"/>
    <lineage>
        <taxon>unclassified sequences</taxon>
        <taxon>metagenomes</taxon>
        <taxon>ecological metagenomes</taxon>
    </lineage>
</organism>
<keyword evidence="1" id="KW-1133">Transmembrane helix</keyword>
<keyword evidence="1" id="KW-0812">Transmembrane</keyword>
<protein>
    <submittedName>
        <fullName evidence="2">Uncharacterized protein</fullName>
    </submittedName>
</protein>
<gene>
    <name evidence="2" type="ORF">SDC9_194633</name>
</gene>
<dbReference type="EMBL" id="VSSQ01108194">
    <property type="protein sequence ID" value="MPN47033.1"/>
    <property type="molecule type" value="Genomic_DNA"/>
</dbReference>
<name>A0A645II64_9ZZZZ</name>
<sequence length="45" mass="4928">MDHRNKAVYDGTEGGDLMEKNFIAPAVIACIALVSILITMFKKDS</sequence>
<evidence type="ECO:0000256" key="1">
    <source>
        <dbReference type="SAM" id="Phobius"/>
    </source>
</evidence>
<keyword evidence="1" id="KW-0472">Membrane</keyword>